<dbReference type="PaxDb" id="4577-GRMZM2G160515_P01"/>
<dbReference type="InParanoid" id="A0A1D6F5S8"/>
<dbReference type="AlphaFoldDB" id="A0A1D6F5S8"/>
<evidence type="ECO:0000313" key="1">
    <source>
        <dbReference type="EMBL" id="ONM26641.1"/>
    </source>
</evidence>
<reference evidence="1" key="1">
    <citation type="submission" date="2015-12" db="EMBL/GenBank/DDBJ databases">
        <title>Update maize B73 reference genome by single molecule sequencing technologies.</title>
        <authorList>
            <consortium name="Maize Genome Sequencing Project"/>
            <person name="Ware D."/>
        </authorList>
    </citation>
    <scope>NUCLEOTIDE SEQUENCE [LARGE SCALE GENOMIC DNA]</scope>
    <source>
        <tissue evidence="1">Seedling</tissue>
    </source>
</reference>
<sequence length="81" mass="7625">MATTAIGSGRGSGTAALCFLVACLLLASPSSFVAGTEAAAAYGAGAGAGAGRKLMQTSAGAMGYPGTNLPPATYPAVPCCP</sequence>
<dbReference type="EMBL" id="CM007648">
    <property type="protein sequence ID" value="ONM26641.1"/>
    <property type="molecule type" value="Genomic_DNA"/>
</dbReference>
<organism evidence="1">
    <name type="scientific">Zea mays</name>
    <name type="common">Maize</name>
    <dbReference type="NCBI Taxonomy" id="4577"/>
    <lineage>
        <taxon>Eukaryota</taxon>
        <taxon>Viridiplantae</taxon>
        <taxon>Streptophyta</taxon>
        <taxon>Embryophyta</taxon>
        <taxon>Tracheophyta</taxon>
        <taxon>Spermatophyta</taxon>
        <taxon>Magnoliopsida</taxon>
        <taxon>Liliopsida</taxon>
        <taxon>Poales</taxon>
        <taxon>Poaceae</taxon>
        <taxon>PACMAD clade</taxon>
        <taxon>Panicoideae</taxon>
        <taxon>Andropogonodae</taxon>
        <taxon>Andropogoneae</taxon>
        <taxon>Tripsacinae</taxon>
        <taxon>Zea</taxon>
    </lineage>
</organism>
<protein>
    <submittedName>
        <fullName evidence="1">Uncharacterized protein</fullName>
    </submittedName>
</protein>
<accession>A0A1D6F5S8</accession>
<proteinExistence type="predicted"/>
<gene>
    <name evidence="1" type="ORF">ZEAMMB73_Zm00001d007381</name>
</gene>
<name>A0A1D6F5S8_MAIZE</name>